<dbReference type="OrthoDB" id="2287922at2759"/>
<evidence type="ECO:0000256" key="2">
    <source>
        <dbReference type="SAM" id="Phobius"/>
    </source>
</evidence>
<evidence type="ECO:0000313" key="3">
    <source>
        <dbReference type="EMBL" id="SAM03655.1"/>
    </source>
</evidence>
<accession>A0A163JVK9</accession>
<proteinExistence type="predicted"/>
<reference evidence="3" key="1">
    <citation type="submission" date="2016-04" db="EMBL/GenBank/DDBJ databases">
        <authorList>
            <person name="Evans L.H."/>
            <person name="Alamgir A."/>
            <person name="Owens N."/>
            <person name="Weber N.D."/>
            <person name="Virtaneva K."/>
            <person name="Barbian K."/>
            <person name="Babar A."/>
            <person name="Rosenke K."/>
        </authorList>
    </citation>
    <scope>NUCLEOTIDE SEQUENCE [LARGE SCALE GENOMIC DNA]</scope>
    <source>
        <strain evidence="3">CBS 101.48</strain>
    </source>
</reference>
<sequence>MNTPPPESEFPKLELIPSVSMPVLQPPKVDSSQPSVYRRRRHTITRPDSALELLSLSDSDDGDQDDQTLDRISGILSNLIQEANEAVQNNGSSTSKAAPLIKPRPRSAMLRSAPPLHSTPTSRPKSILSLSRLPRPIWSGHHQPRTHDRQSSISSSASSSSLFSPAPATESPITASSVDQPHYFIDHDDRESVKHQSFGTTDLVSDCSDDHADQDISTFDETQQPHDAYYDTAGLGHQDLAPTQLAPQTIQHRLDNPLMESFRRLDSSMAMVESLSRDLAEQDDDDEGLLATPTSRLTLLLLPLLHIPHALITTVFNTLISPGNTMAMKMATPSNSSPLSGIMAWTICFALANMVVTWSGVPIPFVPQQRPRRLSLPGSYHERSKRPAPINTMLITKKPARRTPIKWRKRVSTKHQSTQMTTSHSNDRSYTLAIQRSRAQQVPPPPLRRNSF</sequence>
<name>A0A163JVK9_ABSGL</name>
<feature type="region of interest" description="Disordered" evidence="1">
    <location>
        <begin position="1"/>
        <end position="44"/>
    </location>
</feature>
<keyword evidence="4" id="KW-1185">Reference proteome</keyword>
<feature type="compositionally biased region" description="Low complexity" evidence="1">
    <location>
        <begin position="151"/>
        <end position="164"/>
    </location>
</feature>
<dbReference type="Proteomes" id="UP000078561">
    <property type="component" value="Unassembled WGS sequence"/>
</dbReference>
<keyword evidence="2" id="KW-0472">Membrane</keyword>
<feature type="region of interest" description="Disordered" evidence="1">
    <location>
        <begin position="87"/>
        <end position="176"/>
    </location>
</feature>
<protein>
    <submittedName>
        <fullName evidence="3">Uncharacterized protein</fullName>
    </submittedName>
</protein>
<keyword evidence="2" id="KW-0812">Transmembrane</keyword>
<evidence type="ECO:0000256" key="1">
    <source>
        <dbReference type="SAM" id="MobiDB-lite"/>
    </source>
</evidence>
<feature type="transmembrane region" description="Helical" evidence="2">
    <location>
        <begin position="299"/>
        <end position="322"/>
    </location>
</feature>
<dbReference type="OMA" id="PIMESFK"/>
<feature type="region of interest" description="Disordered" evidence="1">
    <location>
        <begin position="407"/>
        <end position="428"/>
    </location>
</feature>
<gene>
    <name evidence="3" type="primary">ABSGL_09498.1 scaffold 11342</name>
</gene>
<keyword evidence="2" id="KW-1133">Transmembrane helix</keyword>
<feature type="compositionally biased region" description="Polar residues" evidence="1">
    <location>
        <begin position="87"/>
        <end position="96"/>
    </location>
</feature>
<feature type="compositionally biased region" description="Polar residues" evidence="1">
    <location>
        <begin position="414"/>
        <end position="428"/>
    </location>
</feature>
<dbReference type="InParanoid" id="A0A163JVK9"/>
<dbReference type="AlphaFoldDB" id="A0A163JVK9"/>
<feature type="transmembrane region" description="Helical" evidence="2">
    <location>
        <begin position="342"/>
        <end position="366"/>
    </location>
</feature>
<organism evidence="3">
    <name type="scientific">Absidia glauca</name>
    <name type="common">Pin mould</name>
    <dbReference type="NCBI Taxonomy" id="4829"/>
    <lineage>
        <taxon>Eukaryota</taxon>
        <taxon>Fungi</taxon>
        <taxon>Fungi incertae sedis</taxon>
        <taxon>Mucoromycota</taxon>
        <taxon>Mucoromycotina</taxon>
        <taxon>Mucoromycetes</taxon>
        <taxon>Mucorales</taxon>
        <taxon>Cunninghamellaceae</taxon>
        <taxon>Absidia</taxon>
    </lineage>
</organism>
<dbReference type="EMBL" id="LT554228">
    <property type="protein sequence ID" value="SAM03655.1"/>
    <property type="molecule type" value="Genomic_DNA"/>
</dbReference>
<evidence type="ECO:0000313" key="4">
    <source>
        <dbReference type="Proteomes" id="UP000078561"/>
    </source>
</evidence>